<dbReference type="EMBL" id="JAPTMY010000017">
    <property type="protein sequence ID" value="MCZ0858158.1"/>
    <property type="molecule type" value="Genomic_DNA"/>
</dbReference>
<evidence type="ECO:0000313" key="2">
    <source>
        <dbReference type="EMBL" id="MCZ0858158.1"/>
    </source>
</evidence>
<name>A0ABT4I8T2_9ACTO</name>
<sequence>MAEFVLLSLPTIVYLIVQSRGQDRASRFKAALARAGASWGSPAAYGWALLLLPPMMLTGWLAIALVPADLLSTSGVSVARLTSVGAAIGVVLRPVGEEIFFRGLLGGVLMRRLGPGWGNLLQAVMFIVPHLALLLVDVRLWPIVPVQFAAGWLLGWLRHKTGTLVPGAAVHAAVNIGTGLIVA</sequence>
<evidence type="ECO:0000313" key="3">
    <source>
        <dbReference type="Proteomes" id="UP001072034"/>
    </source>
</evidence>
<organism evidence="2 3">
    <name type="scientific">Actinomyces israelii</name>
    <dbReference type="NCBI Taxonomy" id="1659"/>
    <lineage>
        <taxon>Bacteria</taxon>
        <taxon>Bacillati</taxon>
        <taxon>Actinomycetota</taxon>
        <taxon>Actinomycetes</taxon>
        <taxon>Actinomycetales</taxon>
        <taxon>Actinomycetaceae</taxon>
        <taxon>Actinomyces</taxon>
    </lineage>
</organism>
<dbReference type="Proteomes" id="UP001072034">
    <property type="component" value="Unassembled WGS sequence"/>
</dbReference>
<dbReference type="Pfam" id="PF02517">
    <property type="entry name" value="Rce1-like"/>
    <property type="match status" value="1"/>
</dbReference>
<protein>
    <submittedName>
        <fullName evidence="2">CPBP family intramembrane metalloprotease</fullName>
    </submittedName>
</protein>
<keyword evidence="2" id="KW-0378">Hydrolase</keyword>
<feature type="domain" description="CAAX prenyl protease 2/Lysostaphin resistance protein A-like" evidence="1">
    <location>
        <begin position="85"/>
        <end position="176"/>
    </location>
</feature>
<evidence type="ECO:0000259" key="1">
    <source>
        <dbReference type="Pfam" id="PF02517"/>
    </source>
</evidence>
<dbReference type="GO" id="GO:0008237">
    <property type="term" value="F:metallopeptidase activity"/>
    <property type="evidence" value="ECO:0007669"/>
    <property type="project" value="UniProtKB-KW"/>
</dbReference>
<proteinExistence type="predicted"/>
<reference evidence="2" key="1">
    <citation type="submission" date="2022-10" db="EMBL/GenBank/DDBJ databases">
        <title>Genome sequence of Actinomyces israelii ATCC 10048.</title>
        <authorList>
            <person name="Watt R.M."/>
            <person name="Tong W.M."/>
        </authorList>
    </citation>
    <scope>NUCLEOTIDE SEQUENCE</scope>
    <source>
        <strain evidence="2">ATCC 10048</strain>
    </source>
</reference>
<keyword evidence="3" id="KW-1185">Reference proteome</keyword>
<comment type="caution">
    <text evidence="2">The sequence shown here is derived from an EMBL/GenBank/DDBJ whole genome shotgun (WGS) entry which is preliminary data.</text>
</comment>
<keyword evidence="2" id="KW-0482">Metalloprotease</keyword>
<accession>A0ABT4I8T2</accession>
<dbReference type="RefSeq" id="WP_043562394.1">
    <property type="nucleotide sequence ID" value="NZ_CAJPNG010000174.1"/>
</dbReference>
<gene>
    <name evidence="2" type="ORF">OHJ16_08900</name>
</gene>
<keyword evidence="2" id="KW-0645">Protease</keyword>
<dbReference type="InterPro" id="IPR003675">
    <property type="entry name" value="Rce1/LyrA-like_dom"/>
</dbReference>